<reference evidence="2" key="1">
    <citation type="submission" date="2020-06" db="EMBL/GenBank/DDBJ databases">
        <authorList>
            <consortium name="Plant Systems Biology data submission"/>
        </authorList>
    </citation>
    <scope>NUCLEOTIDE SEQUENCE</scope>
    <source>
        <strain evidence="2">D6</strain>
    </source>
</reference>
<evidence type="ECO:0000256" key="1">
    <source>
        <dbReference type="SAM" id="Phobius"/>
    </source>
</evidence>
<keyword evidence="3" id="KW-1185">Reference proteome</keyword>
<feature type="transmembrane region" description="Helical" evidence="1">
    <location>
        <begin position="78"/>
        <end position="100"/>
    </location>
</feature>
<evidence type="ECO:0000313" key="2">
    <source>
        <dbReference type="EMBL" id="CAB9498614.1"/>
    </source>
</evidence>
<keyword evidence="1" id="KW-0472">Membrane</keyword>
<protein>
    <submittedName>
        <fullName evidence="2">Uncharacterized protein</fullName>
    </submittedName>
</protein>
<dbReference type="OrthoDB" id="41854at2759"/>
<dbReference type="Proteomes" id="UP001153069">
    <property type="component" value="Unassembled WGS sequence"/>
</dbReference>
<accession>A0A9N8DD78</accession>
<dbReference type="AlphaFoldDB" id="A0A9N8DD78"/>
<name>A0A9N8DD78_9STRA</name>
<organism evidence="2 3">
    <name type="scientific">Seminavis robusta</name>
    <dbReference type="NCBI Taxonomy" id="568900"/>
    <lineage>
        <taxon>Eukaryota</taxon>
        <taxon>Sar</taxon>
        <taxon>Stramenopiles</taxon>
        <taxon>Ochrophyta</taxon>
        <taxon>Bacillariophyta</taxon>
        <taxon>Bacillariophyceae</taxon>
        <taxon>Bacillariophycidae</taxon>
        <taxon>Naviculales</taxon>
        <taxon>Naviculaceae</taxon>
        <taxon>Seminavis</taxon>
    </lineage>
</organism>
<evidence type="ECO:0000313" key="3">
    <source>
        <dbReference type="Proteomes" id="UP001153069"/>
    </source>
</evidence>
<keyword evidence="1" id="KW-1133">Transmembrane helix</keyword>
<sequence length="422" mass="48532">MWVHRDRPDSLLASQRGCRYDSFATTQATDDATETSPLFERYPPARDGNSEETAMMLDKMRRDSDVISPFPRRSYSKVVIMFGVAVLIGVLVWIGTYTYALTADRDRFYSFAGDDDHYYDRHLFDMLPVPLMLGSFNAQDHADHARDGLYLDPDAKHKHHRHHKNRNTPYERLLGDAELEESDVLAPEGCEGTVILLRHCEKGHIREHCNYLGYERSVYLASLFGEDHTTRWPAPSYIFAERPGMRRNPNKQNFREVETVLPLSEKFDIKIDSEYSSLDTSKLARKIHGMFRSGEMCGKVIVIAWKHSKLPRIAQALGCARNEGCPTHYRGRDFDALWQLKFAYRTPLHSEHKSLKPPKAAKWMVFGSPLAENFDPLAFSKQVGDYPAGGTKTGGRWRSLDHEIPEREYIPKHKKKKYTSGF</sequence>
<comment type="caution">
    <text evidence="2">The sequence shown here is derived from an EMBL/GenBank/DDBJ whole genome shotgun (WGS) entry which is preliminary data.</text>
</comment>
<dbReference type="EMBL" id="CAICTM010000042">
    <property type="protein sequence ID" value="CAB9498614.1"/>
    <property type="molecule type" value="Genomic_DNA"/>
</dbReference>
<proteinExistence type="predicted"/>
<keyword evidence="1" id="KW-0812">Transmembrane</keyword>
<gene>
    <name evidence="2" type="ORF">SEMRO_42_G025420.1</name>
</gene>